<proteinExistence type="predicted"/>
<evidence type="ECO:0000259" key="1">
    <source>
        <dbReference type="Pfam" id="PF16363"/>
    </source>
</evidence>
<dbReference type="InterPro" id="IPR016040">
    <property type="entry name" value="NAD(P)-bd_dom"/>
</dbReference>
<evidence type="ECO:0000313" key="2">
    <source>
        <dbReference type="EMBL" id="RXE55093.1"/>
    </source>
</evidence>
<comment type="caution">
    <text evidence="2">The sequence shown here is derived from an EMBL/GenBank/DDBJ whole genome shotgun (WGS) entry which is preliminary data.</text>
</comment>
<dbReference type="Proteomes" id="UP000290932">
    <property type="component" value="Unassembled WGS sequence"/>
</dbReference>
<accession>A0A498GWW3</accession>
<organism evidence="2 3">
    <name type="scientific">Methanoculleus taiwanensis</name>
    <dbReference type="NCBI Taxonomy" id="1550565"/>
    <lineage>
        <taxon>Archaea</taxon>
        <taxon>Methanobacteriati</taxon>
        <taxon>Methanobacteriota</taxon>
        <taxon>Stenosarchaea group</taxon>
        <taxon>Methanomicrobia</taxon>
        <taxon>Methanomicrobiales</taxon>
        <taxon>Methanomicrobiaceae</taxon>
        <taxon>Methanoculleus</taxon>
    </lineage>
</organism>
<dbReference type="Gene3D" id="3.40.50.720">
    <property type="entry name" value="NAD(P)-binding Rossmann-like Domain"/>
    <property type="match status" value="1"/>
</dbReference>
<dbReference type="EMBL" id="LHQS01000004">
    <property type="protein sequence ID" value="RXE55093.1"/>
    <property type="molecule type" value="Genomic_DNA"/>
</dbReference>
<sequence>MTWQGKQVLVTGAGGFIGSHLVDELIRRGAEVTAFVHYNARNDWGMLEGRYEAGSPNLTVLAGDITDGFAVREAVRGKEVVFHLAALIGIPYSYLAPESYVNTNVKGTLNVMEACRRGDVDRVVHTSTSEVYGTAQYTPIDETHPLQGQSPYSASKIGGDKIAESYFCSFGLPVATLRPFNTFGPRQSTRAVIPTIITQALTSDTVRLGSLTPVRDLTYVGDTVRAFIRMAECEEAIGRTINAGRGSGVTIGELAEIILGKINPDARIVCEDLRVRPEKSEVMKLICDNSLAREVLGWKPSVTLEDGLDLTIAWMREQIDAYKPGIYTV</sequence>
<feature type="domain" description="NAD(P)-binding" evidence="1">
    <location>
        <begin position="9"/>
        <end position="309"/>
    </location>
</feature>
<protein>
    <submittedName>
        <fullName evidence="2">NAD-dependent dehydratase</fullName>
    </submittedName>
</protein>
<evidence type="ECO:0000313" key="3">
    <source>
        <dbReference type="Proteomes" id="UP000290932"/>
    </source>
</evidence>
<dbReference type="SUPFAM" id="SSF51735">
    <property type="entry name" value="NAD(P)-binding Rossmann-fold domains"/>
    <property type="match status" value="1"/>
</dbReference>
<dbReference type="InterPro" id="IPR045869">
    <property type="entry name" value="Arna-like_SDR_e"/>
</dbReference>
<dbReference type="GO" id="GO:0016831">
    <property type="term" value="F:carboxy-lyase activity"/>
    <property type="evidence" value="ECO:0007669"/>
    <property type="project" value="InterPro"/>
</dbReference>
<dbReference type="RefSeq" id="WP_128694920.1">
    <property type="nucleotide sequence ID" value="NZ_LHQS01000004.1"/>
</dbReference>
<dbReference type="CDD" id="cd05257">
    <property type="entry name" value="Arna_like_SDR_e"/>
    <property type="match status" value="1"/>
</dbReference>
<dbReference type="OrthoDB" id="4907at2157"/>
<reference evidence="2 3" key="1">
    <citation type="journal article" date="2015" name="Int. J. Syst. Evol. Microbiol.">
        <title>Methanoculleus taiwanensis sp. nov., a methanogen isolated from deep marine sediment at the deformation front area near Taiwan.</title>
        <authorList>
            <person name="Weng C.Y."/>
            <person name="Chen S.C."/>
            <person name="Lai M.C."/>
            <person name="Wu S.Y."/>
            <person name="Lin S."/>
            <person name="Yang T.F."/>
            <person name="Chen P.C."/>
        </authorList>
    </citation>
    <scope>NUCLEOTIDE SEQUENCE [LARGE SCALE GENOMIC DNA]</scope>
    <source>
        <strain evidence="2 3">CYW4</strain>
    </source>
</reference>
<dbReference type="AlphaFoldDB" id="A0A498GWW3"/>
<keyword evidence="3" id="KW-1185">Reference proteome</keyword>
<gene>
    <name evidence="2" type="ORF">ABH15_12735</name>
</gene>
<dbReference type="Pfam" id="PF16363">
    <property type="entry name" value="GDP_Man_Dehyd"/>
    <property type="match status" value="1"/>
</dbReference>
<name>A0A498GWW3_9EURY</name>
<dbReference type="PANTHER" id="PTHR43000">
    <property type="entry name" value="DTDP-D-GLUCOSE 4,6-DEHYDRATASE-RELATED"/>
    <property type="match status" value="1"/>
</dbReference>
<dbReference type="InterPro" id="IPR036291">
    <property type="entry name" value="NAD(P)-bd_dom_sf"/>
</dbReference>